<dbReference type="Proteomes" id="UP000807342">
    <property type="component" value="Unassembled WGS sequence"/>
</dbReference>
<dbReference type="OrthoDB" id="3265817at2759"/>
<evidence type="ECO:0000313" key="2">
    <source>
        <dbReference type="EMBL" id="KAF9449602.1"/>
    </source>
</evidence>
<feature type="compositionally biased region" description="Basic and acidic residues" evidence="1">
    <location>
        <begin position="50"/>
        <end position="70"/>
    </location>
</feature>
<feature type="region of interest" description="Disordered" evidence="1">
    <location>
        <begin position="218"/>
        <end position="344"/>
    </location>
</feature>
<feature type="region of interest" description="Disordered" evidence="1">
    <location>
        <begin position="363"/>
        <end position="519"/>
    </location>
</feature>
<reference evidence="2" key="1">
    <citation type="submission" date="2020-11" db="EMBL/GenBank/DDBJ databases">
        <authorList>
            <consortium name="DOE Joint Genome Institute"/>
            <person name="Ahrendt S."/>
            <person name="Riley R."/>
            <person name="Andreopoulos W."/>
            <person name="Labutti K."/>
            <person name="Pangilinan J."/>
            <person name="Ruiz-Duenas F.J."/>
            <person name="Barrasa J.M."/>
            <person name="Sanchez-Garcia M."/>
            <person name="Camarero S."/>
            <person name="Miyauchi S."/>
            <person name="Serrano A."/>
            <person name="Linde D."/>
            <person name="Babiker R."/>
            <person name="Drula E."/>
            <person name="Ayuso-Fernandez I."/>
            <person name="Pacheco R."/>
            <person name="Padilla G."/>
            <person name="Ferreira P."/>
            <person name="Barriuso J."/>
            <person name="Kellner H."/>
            <person name="Castanera R."/>
            <person name="Alfaro M."/>
            <person name="Ramirez L."/>
            <person name="Pisabarro A.G."/>
            <person name="Kuo A."/>
            <person name="Tritt A."/>
            <person name="Lipzen A."/>
            <person name="He G."/>
            <person name="Yan M."/>
            <person name="Ng V."/>
            <person name="Cullen D."/>
            <person name="Martin F."/>
            <person name="Rosso M.-N."/>
            <person name="Henrissat B."/>
            <person name="Hibbett D."/>
            <person name="Martinez A.T."/>
            <person name="Grigoriev I.V."/>
        </authorList>
    </citation>
    <scope>NUCLEOTIDE SEQUENCE</scope>
    <source>
        <strain evidence="2">MF-IS2</strain>
    </source>
</reference>
<feature type="compositionally biased region" description="Polar residues" evidence="1">
    <location>
        <begin position="193"/>
        <end position="204"/>
    </location>
</feature>
<feature type="compositionally biased region" description="Low complexity" evidence="1">
    <location>
        <begin position="147"/>
        <end position="192"/>
    </location>
</feature>
<gene>
    <name evidence="2" type="ORF">P691DRAFT_790785</name>
</gene>
<dbReference type="EMBL" id="MU151126">
    <property type="protein sequence ID" value="KAF9449602.1"/>
    <property type="molecule type" value="Genomic_DNA"/>
</dbReference>
<evidence type="ECO:0000256" key="1">
    <source>
        <dbReference type="SAM" id="MobiDB-lite"/>
    </source>
</evidence>
<feature type="compositionally biased region" description="Basic and acidic residues" evidence="1">
    <location>
        <begin position="298"/>
        <end position="331"/>
    </location>
</feature>
<keyword evidence="3" id="KW-1185">Reference proteome</keyword>
<organism evidence="2 3">
    <name type="scientific">Macrolepiota fuliginosa MF-IS2</name>
    <dbReference type="NCBI Taxonomy" id="1400762"/>
    <lineage>
        <taxon>Eukaryota</taxon>
        <taxon>Fungi</taxon>
        <taxon>Dikarya</taxon>
        <taxon>Basidiomycota</taxon>
        <taxon>Agaricomycotina</taxon>
        <taxon>Agaricomycetes</taxon>
        <taxon>Agaricomycetidae</taxon>
        <taxon>Agaricales</taxon>
        <taxon>Agaricineae</taxon>
        <taxon>Agaricaceae</taxon>
        <taxon>Macrolepiota</taxon>
    </lineage>
</organism>
<accession>A0A9P6C317</accession>
<feature type="compositionally biased region" description="Basic and acidic residues" evidence="1">
    <location>
        <begin position="367"/>
        <end position="380"/>
    </location>
</feature>
<name>A0A9P6C317_9AGAR</name>
<feature type="compositionally biased region" description="Basic and acidic residues" evidence="1">
    <location>
        <begin position="480"/>
        <end position="494"/>
    </location>
</feature>
<feature type="compositionally biased region" description="Polar residues" evidence="1">
    <location>
        <begin position="109"/>
        <end position="118"/>
    </location>
</feature>
<sequence length="519" mass="55580">MSVAIANPAMVELPPEMAGQLSGIPTATTPSPDIMLEIPATPLTATGTRAPKEQAKEREEAENMDEKLEESLSTPTSSPPSSFLVSPLVSPSSSTTTDTSVAYDANHYHLTSNTTSEANNKDSERTNDTLPSAPSSSPDADGDIKHASSATITVTSTPASTSSTPTSSSCTSLPAITPSSSEASTSTSPSTTNVQDSSADSNGLLSLLRPRAQFNQNLNVKFAPLPELAPRKRKSSTPLGMAARSQLTRRRKAYQDPYHDDGGYESSNAQRVKRNGHNGPIHPPNEEEIEGGAISSEHGSESMKKKAKKTDVTEHVEDGEKVKVKKEKTQRSGDGQPEVEGDPFVILARKMGKAGKHIWRKMANSGKYDKEGVSGEDQKKANAQQMGAVESITVNPEDGERDGKEGQEDDAGGAWVEGAGTQQQQMQGERVKDLTHPEATFGSEPPLALPFPVSRGSDENLLPDKAPPPTEAEDIDREEDPIPRKEVEVQDVKLGETQYQLHDTSRSPDDSLLAPAHRF</sequence>
<feature type="region of interest" description="Disordered" evidence="1">
    <location>
        <begin position="19"/>
        <end position="204"/>
    </location>
</feature>
<protein>
    <submittedName>
        <fullName evidence="2">Uncharacterized protein</fullName>
    </submittedName>
</protein>
<comment type="caution">
    <text evidence="2">The sequence shown here is derived from an EMBL/GenBank/DDBJ whole genome shotgun (WGS) entry which is preliminary data.</text>
</comment>
<evidence type="ECO:0000313" key="3">
    <source>
        <dbReference type="Proteomes" id="UP000807342"/>
    </source>
</evidence>
<dbReference type="AlphaFoldDB" id="A0A9P6C317"/>
<feature type="compositionally biased region" description="Low complexity" evidence="1">
    <location>
        <begin position="71"/>
        <end position="101"/>
    </location>
</feature>
<proteinExistence type="predicted"/>
<feature type="compositionally biased region" description="Basic and acidic residues" evidence="1">
    <location>
        <begin position="253"/>
        <end position="262"/>
    </location>
</feature>